<dbReference type="SUPFAM" id="SSF56059">
    <property type="entry name" value="Glutathione synthetase ATP-binding domain-like"/>
    <property type="match status" value="1"/>
</dbReference>
<dbReference type="eggNOG" id="ENOG502QS3J">
    <property type="taxonomic scope" value="Eukaryota"/>
</dbReference>
<dbReference type="Pfam" id="PF00686">
    <property type="entry name" value="CBM_20"/>
    <property type="match status" value="1"/>
</dbReference>
<dbReference type="Pfam" id="PF01326">
    <property type="entry name" value="PPDK_N"/>
    <property type="match status" value="1"/>
</dbReference>
<feature type="compositionally biased region" description="Low complexity" evidence="2">
    <location>
        <begin position="280"/>
        <end position="305"/>
    </location>
</feature>
<evidence type="ECO:0000256" key="1">
    <source>
        <dbReference type="ARBA" id="ARBA00007837"/>
    </source>
</evidence>
<feature type="compositionally biased region" description="Low complexity" evidence="2">
    <location>
        <begin position="262"/>
        <end position="271"/>
    </location>
</feature>
<dbReference type="SMART" id="SM01065">
    <property type="entry name" value="CBM_2"/>
    <property type="match status" value="1"/>
</dbReference>
<dbReference type="OrthoDB" id="496426at2759"/>
<feature type="compositionally biased region" description="Low complexity" evidence="2">
    <location>
        <begin position="229"/>
        <end position="244"/>
    </location>
</feature>
<dbReference type="InterPro" id="IPR002044">
    <property type="entry name" value="CBM20"/>
</dbReference>
<feature type="compositionally biased region" description="Low complexity" evidence="2">
    <location>
        <begin position="552"/>
        <end position="578"/>
    </location>
</feature>
<dbReference type="Proteomes" id="UP000002009">
    <property type="component" value="Chromosome 6"/>
</dbReference>
<dbReference type="GO" id="GO:0005524">
    <property type="term" value="F:ATP binding"/>
    <property type="evidence" value="ECO:0007669"/>
    <property type="project" value="UniProtKB-KW"/>
</dbReference>
<evidence type="ECO:0000313" key="5">
    <source>
        <dbReference type="Proteomes" id="UP000002009"/>
    </source>
</evidence>
<dbReference type="GO" id="GO:2001070">
    <property type="term" value="F:starch binding"/>
    <property type="evidence" value="ECO:0007669"/>
    <property type="project" value="InterPro"/>
</dbReference>
<name>C1E8T5_MICCC</name>
<dbReference type="PANTHER" id="PTHR47453">
    <property type="entry name" value="PHOSPHOGLUCAN, WATER DIKINASE, CHLOROPLASTIC"/>
    <property type="match status" value="1"/>
</dbReference>
<dbReference type="PANTHER" id="PTHR47453:SF1">
    <property type="entry name" value="PHOSPHOGLUCAN, WATER DIKINASE, CHLOROPLASTIC"/>
    <property type="match status" value="1"/>
</dbReference>
<dbReference type="SUPFAM" id="SSF49452">
    <property type="entry name" value="Starch-binding domain-like"/>
    <property type="match status" value="1"/>
</dbReference>
<dbReference type="Gene3D" id="3.30.470.20">
    <property type="entry name" value="ATP-grasp fold, B domain"/>
    <property type="match status" value="1"/>
</dbReference>
<protein>
    <submittedName>
        <fullName evidence="4">Carbohydrate-binding module family 20 protein</fullName>
    </submittedName>
</protein>
<dbReference type="PROSITE" id="PS51166">
    <property type="entry name" value="CBM20"/>
    <property type="match status" value="1"/>
</dbReference>
<dbReference type="FunCoup" id="C1E8T5">
    <property type="interactions" value="293"/>
</dbReference>
<dbReference type="InParanoid" id="C1E8T5"/>
<dbReference type="InterPro" id="IPR013815">
    <property type="entry name" value="ATP_grasp_subdomain_1"/>
</dbReference>
<dbReference type="GO" id="GO:0046872">
    <property type="term" value="F:metal ion binding"/>
    <property type="evidence" value="ECO:0007669"/>
    <property type="project" value="UniProtKB-KW"/>
</dbReference>
<dbReference type="GeneID" id="8244595"/>
<keyword evidence="5" id="KW-1185">Reference proteome</keyword>
<feature type="compositionally biased region" description="Low complexity" evidence="2">
    <location>
        <begin position="485"/>
        <end position="509"/>
    </location>
</feature>
<proteinExistence type="inferred from homology"/>
<dbReference type="Gene3D" id="2.60.40.10">
    <property type="entry name" value="Immunoglobulins"/>
    <property type="match status" value="1"/>
</dbReference>
<evidence type="ECO:0000313" key="4">
    <source>
        <dbReference type="EMBL" id="ACO64211.1"/>
    </source>
</evidence>
<evidence type="ECO:0000259" key="3">
    <source>
        <dbReference type="PROSITE" id="PS51166"/>
    </source>
</evidence>
<dbReference type="InterPro" id="IPR013784">
    <property type="entry name" value="Carb-bd-like_fold"/>
</dbReference>
<dbReference type="GO" id="GO:0016301">
    <property type="term" value="F:kinase activity"/>
    <property type="evidence" value="ECO:0007669"/>
    <property type="project" value="UniProtKB-KW"/>
</dbReference>
<feature type="region of interest" description="Disordered" evidence="2">
    <location>
        <begin position="1"/>
        <end position="92"/>
    </location>
</feature>
<dbReference type="CAZy" id="CBM20">
    <property type="family name" value="Carbohydrate-Binding Module Family 20"/>
</dbReference>
<feature type="region of interest" description="Disordered" evidence="2">
    <location>
        <begin position="201"/>
        <end position="371"/>
    </location>
</feature>
<comment type="similarity">
    <text evidence="1">Belongs to the PEP-utilizing enzyme family.</text>
</comment>
<feature type="compositionally biased region" description="Basic and acidic residues" evidence="2">
    <location>
        <begin position="310"/>
        <end position="333"/>
    </location>
</feature>
<dbReference type="KEGG" id="mis:MICPUN_104865"/>
<dbReference type="RefSeq" id="XP_002502953.1">
    <property type="nucleotide sequence ID" value="XM_002502907.1"/>
</dbReference>
<accession>C1E8T5</accession>
<dbReference type="Gene3D" id="3.30.1490.20">
    <property type="entry name" value="ATP-grasp fold, A domain"/>
    <property type="match status" value="1"/>
</dbReference>
<organism evidence="4 5">
    <name type="scientific">Micromonas commoda (strain RCC299 / NOUM17 / CCMP2709)</name>
    <name type="common">Picoplanktonic green alga</name>
    <dbReference type="NCBI Taxonomy" id="296587"/>
    <lineage>
        <taxon>Eukaryota</taxon>
        <taxon>Viridiplantae</taxon>
        <taxon>Chlorophyta</taxon>
        <taxon>Mamiellophyceae</taxon>
        <taxon>Mamiellales</taxon>
        <taxon>Mamiellaceae</taxon>
        <taxon>Micromonas</taxon>
    </lineage>
</organism>
<feature type="region of interest" description="Disordered" evidence="2">
    <location>
        <begin position="414"/>
        <end position="614"/>
    </location>
</feature>
<dbReference type="InterPro" id="IPR002192">
    <property type="entry name" value="PPDK_AMP/ATP-bd"/>
</dbReference>
<dbReference type="InterPro" id="IPR013783">
    <property type="entry name" value="Ig-like_fold"/>
</dbReference>
<gene>
    <name evidence="4" type="primary">PWD3</name>
    <name evidence="4" type="ORF">MICPUN_104865</name>
</gene>
<feature type="domain" description="CBM20" evidence="3">
    <location>
        <begin position="88"/>
        <end position="195"/>
    </location>
</feature>
<sequence length="1625" mass="170199">MSAMRPLVAPGHAAPRVTQLARRRRPAGAARGNEMHSQLPVGSRRVGSGPRPARRAIVGTHEAPSHVANVSTGGSDSASQQPGGGAGGSGAAPSGTTLLVSIHGKLDYGLQMGISGDATEFGSWKPEKAYILKWTEGDVWTARVDIPATVKEVKYKLLTTYKGMEFDWEDFGNRTLDLTPGGGDAICRISGEYGQALDVQISPRPTPGPPTTPAASAQGQPLNVNNITSQPASVNNQSSSSSPPGAHFEPAPGARKEPTPGTPGKRTTPGGISLDPPDFSKGSWRSSSSGGSSAAKGSSGLGAFSQSFSERVERAREAARGEKTAAKASKTDDLPTLADRYAEWDADLPSVTTTPPTSRSSAQSELSMAAEQASQGFAAAFGFETKTAEPVPVNAYDNANAGLTQAMAAYESYEDIRRRQSSRSPSYDESDGDSYSSFNDRVSKTLERLTGLANRKSNNAAGRDESDNGYGAAYAVDSWQSAPPSSKNTNGWSSNSGSESSSNSGSSFSATDGTNGWSSSSYEPSAPPPSKAATAADDYQPAYTVPDGRGGESVSSGSSGSSYGSGSSSYGSGISYNGGSQGGSESGRSSSDWYTEPATDGYNGYGGQSAQNGYQSAQNGYQSAQNGYGGQSAQSAAAAPRVDSYASRAYEYEPPRLSNSVHLLPDGACRDLAVADDAASTWLEKLEIVSGMIGTGNEVTVDKIAACCIYVRWLGNCDVDCGEDDGRRGPAAACGVARDIFVNLETTAGELYKRGTRVGEVERALMRQIQPWLPSFADEFERGGAPMARIRGITSMPEVPQPLREEISKSIENKLARNAGPVALFATEAMLKTIKEDAYPGQYPQRFVDEFVAFTQELKRYFNCAGALDRLYAMEALDDDQKLMVDELRDAMSQLTRSASATTTAGSGLTTPEGAAVLRALRATTAVRGYFTSLLSTALRESTSGEAAMTQRQQWRMAEVSLEELGFVLLTRTLFCAGFVGDDDEGKGEFEQSLSYDPSVWTAACNCVSQGLRHVALSMWRPMECHAVARELEAWCAKGDANGQGPIGTPEAALRMRATLERALRLLQAHTEAVTKAYGESPALLGTALNVPSYVSDAFADTAIRGGVPFQLSRLVDPMRRAASVAAGLGEGSKKSIVLGKGVGRLVECDVLEPGACGTEADGPVIAFVWNVDGSEEVTCAGRHVRGIIAARALNPTSHLAVRARQEGVPLTATPSAKGAENAARAARELMGDWVQLTVNDGGVLLGRASAQERDEARYNVRGPNGPKPHASCATLNPRLISNGVECVRLAEAVAERAGRKAATCGDLTRIAARPGSGFTALDGVVVPFGAMESRLRERGRWSAYQNAIAAVDDATRRGSPPDIERACDAVRELVTNAGCSLELAATICAGFFESGKFGTGLLAVRASANVDDPAQMSGCSGHLSVVGVQANSCAAVAEAVAAVWASLFTPEAVQTRAAAGVAASADAHMAVIVQEMAPAATSFVLHTGGRIESVKSLNPGALPDPRLEVELAVGLGEALARSGSGSRGDPWRVEVDLATGDATTTAFGGVGMARVYQPHLGLRDEAVDYSKQELSLDAGARERLCRRLAAVGAALEAEFGGPQNVEGCLVGDDVYVFQSRPQPL</sequence>
<dbReference type="EMBL" id="CP001327">
    <property type="protein sequence ID" value="ACO64211.1"/>
    <property type="molecule type" value="Genomic_DNA"/>
</dbReference>
<reference evidence="4 5" key="1">
    <citation type="journal article" date="2009" name="Science">
        <title>Green evolution and dynamic adaptations revealed by genomes of the marine picoeukaryotes Micromonas.</title>
        <authorList>
            <person name="Worden A.Z."/>
            <person name="Lee J.H."/>
            <person name="Mock T."/>
            <person name="Rouze P."/>
            <person name="Simmons M.P."/>
            <person name="Aerts A.L."/>
            <person name="Allen A.E."/>
            <person name="Cuvelier M.L."/>
            <person name="Derelle E."/>
            <person name="Everett M.V."/>
            <person name="Foulon E."/>
            <person name="Grimwood J."/>
            <person name="Gundlach H."/>
            <person name="Henrissat B."/>
            <person name="Napoli C."/>
            <person name="McDonald S.M."/>
            <person name="Parker M.S."/>
            <person name="Rombauts S."/>
            <person name="Salamov A."/>
            <person name="Von Dassow P."/>
            <person name="Badger J.H."/>
            <person name="Coutinho P.M."/>
            <person name="Demir E."/>
            <person name="Dubchak I."/>
            <person name="Gentemann C."/>
            <person name="Eikrem W."/>
            <person name="Gready J.E."/>
            <person name="John U."/>
            <person name="Lanier W."/>
            <person name="Lindquist E.A."/>
            <person name="Lucas S."/>
            <person name="Mayer K.F."/>
            <person name="Moreau H."/>
            <person name="Not F."/>
            <person name="Otillar R."/>
            <person name="Panaud O."/>
            <person name="Pangilinan J."/>
            <person name="Paulsen I."/>
            <person name="Piegu B."/>
            <person name="Poliakov A."/>
            <person name="Robbens S."/>
            <person name="Schmutz J."/>
            <person name="Toulza E."/>
            <person name="Wyss T."/>
            <person name="Zelensky A."/>
            <person name="Zhou K."/>
            <person name="Armbrust E.V."/>
            <person name="Bhattacharya D."/>
            <person name="Goodenough U.W."/>
            <person name="Van de Peer Y."/>
            <person name="Grigoriev I.V."/>
        </authorList>
    </citation>
    <scope>NUCLEOTIDE SEQUENCE [LARGE SCALE GENOMIC DNA]</scope>
    <source>
        <strain evidence="5">RCC299 / NOUM17</strain>
    </source>
</reference>
<feature type="compositionally biased region" description="Low complexity" evidence="2">
    <location>
        <begin position="349"/>
        <end position="361"/>
    </location>
</feature>
<evidence type="ECO:0000256" key="2">
    <source>
        <dbReference type="SAM" id="MobiDB-lite"/>
    </source>
</evidence>